<comment type="function">
    <text evidence="13">Subunits I and II form the functional core of the enzyme complex. Electrons originating in cytochrome c are transferred via heme a and Cu(A) to the binuclear center formed by heme a3 and Cu(B).</text>
</comment>
<dbReference type="SUPFAM" id="SSF49503">
    <property type="entry name" value="Cupredoxins"/>
    <property type="match status" value="1"/>
</dbReference>
<dbReference type="Gene3D" id="2.60.40.420">
    <property type="entry name" value="Cupredoxins - blue copper proteins"/>
    <property type="match status" value="1"/>
</dbReference>
<keyword evidence="9 17" id="KW-1133">Transmembrane helix</keyword>
<dbReference type="NCBIfam" id="TIGR02866">
    <property type="entry name" value="CoxB"/>
    <property type="match status" value="1"/>
</dbReference>
<feature type="signal peptide" evidence="18">
    <location>
        <begin position="1"/>
        <end position="19"/>
    </location>
</feature>
<feature type="transmembrane region" description="Helical" evidence="17">
    <location>
        <begin position="39"/>
        <end position="59"/>
    </location>
</feature>
<dbReference type="GO" id="GO:0020037">
    <property type="term" value="F:heme binding"/>
    <property type="evidence" value="ECO:0007669"/>
    <property type="project" value="InterPro"/>
</dbReference>
<evidence type="ECO:0000259" key="19">
    <source>
        <dbReference type="PROSITE" id="PS50857"/>
    </source>
</evidence>
<comment type="subcellular location">
    <subcellularLocation>
        <location evidence="1">Membrane</location>
        <topology evidence="1">Multi-pass membrane protein</topology>
    </subcellularLocation>
</comment>
<dbReference type="AlphaFoldDB" id="A0A5E7Z436"/>
<evidence type="ECO:0000256" key="16">
    <source>
        <dbReference type="PROSITE-ProRule" id="PRU00433"/>
    </source>
</evidence>
<dbReference type="GO" id="GO:0042773">
    <property type="term" value="P:ATP synthesis coupled electron transport"/>
    <property type="evidence" value="ECO:0007669"/>
    <property type="project" value="TreeGrafter"/>
</dbReference>
<feature type="domain" description="Cytochrome oxidase subunit II copper A binding" evidence="19">
    <location>
        <begin position="110"/>
        <end position="225"/>
    </location>
</feature>
<dbReference type="GO" id="GO:0004129">
    <property type="term" value="F:cytochrome-c oxidase activity"/>
    <property type="evidence" value="ECO:0007669"/>
    <property type="project" value="UniProtKB-EC"/>
</dbReference>
<evidence type="ECO:0000256" key="15">
    <source>
        <dbReference type="ARBA" id="ARBA00047816"/>
    </source>
</evidence>
<comment type="catalytic activity">
    <reaction evidence="15">
        <text>4 Fe(II)-[cytochrome c] + O2 + 8 H(+)(in) = 4 Fe(III)-[cytochrome c] + 2 H2O + 4 H(+)(out)</text>
        <dbReference type="Rhea" id="RHEA:11436"/>
        <dbReference type="Rhea" id="RHEA-COMP:10350"/>
        <dbReference type="Rhea" id="RHEA-COMP:14399"/>
        <dbReference type="ChEBI" id="CHEBI:15377"/>
        <dbReference type="ChEBI" id="CHEBI:15378"/>
        <dbReference type="ChEBI" id="CHEBI:15379"/>
        <dbReference type="ChEBI" id="CHEBI:29033"/>
        <dbReference type="ChEBI" id="CHEBI:29034"/>
        <dbReference type="EC" id="7.1.1.9"/>
    </reaction>
</comment>
<proteinExistence type="inferred from homology"/>
<dbReference type="InterPro" id="IPR009056">
    <property type="entry name" value="Cyt_c-like_dom"/>
</dbReference>
<evidence type="ECO:0000256" key="11">
    <source>
        <dbReference type="ARBA" id="ARBA00023008"/>
    </source>
</evidence>
<dbReference type="InterPro" id="IPR002429">
    <property type="entry name" value="CcO_II-like_C"/>
</dbReference>
<evidence type="ECO:0000256" key="13">
    <source>
        <dbReference type="ARBA" id="ARBA00024688"/>
    </source>
</evidence>
<organism evidence="21 22">
    <name type="scientific">Sphingomonas aurantiaca</name>
    <dbReference type="NCBI Taxonomy" id="185949"/>
    <lineage>
        <taxon>Bacteria</taxon>
        <taxon>Pseudomonadati</taxon>
        <taxon>Pseudomonadota</taxon>
        <taxon>Alphaproteobacteria</taxon>
        <taxon>Sphingomonadales</taxon>
        <taxon>Sphingomonadaceae</taxon>
        <taxon>Sphingomonas</taxon>
    </lineage>
</organism>
<evidence type="ECO:0000256" key="2">
    <source>
        <dbReference type="ARBA" id="ARBA00007866"/>
    </source>
</evidence>
<dbReference type="PROSITE" id="PS51007">
    <property type="entry name" value="CYTC"/>
    <property type="match status" value="1"/>
</dbReference>
<keyword evidence="10 16" id="KW-0408">Iron</keyword>
<keyword evidence="7 16" id="KW-0479">Metal-binding</keyword>
<keyword evidence="8" id="KW-0249">Electron transport</keyword>
<evidence type="ECO:0000256" key="8">
    <source>
        <dbReference type="ARBA" id="ARBA00022982"/>
    </source>
</evidence>
<evidence type="ECO:0000313" key="22">
    <source>
        <dbReference type="Proteomes" id="UP000326857"/>
    </source>
</evidence>
<gene>
    <name evidence="21" type="ORF">SPHINGO391_440176</name>
</gene>
<dbReference type="PROSITE" id="PS00078">
    <property type="entry name" value="COX2"/>
    <property type="match status" value="1"/>
</dbReference>
<reference evidence="21 22" key="1">
    <citation type="submission" date="2019-09" db="EMBL/GenBank/DDBJ databases">
        <authorList>
            <person name="Dittami M. S."/>
        </authorList>
    </citation>
    <scope>NUCLEOTIDE SEQUENCE [LARGE SCALE GENOMIC DNA]</scope>
    <source>
        <strain evidence="21">SPHINGO391</strain>
    </source>
</reference>
<dbReference type="PROSITE" id="PS51257">
    <property type="entry name" value="PROKAR_LIPOPROTEIN"/>
    <property type="match status" value="1"/>
</dbReference>
<dbReference type="Proteomes" id="UP000326857">
    <property type="component" value="Unassembled WGS sequence"/>
</dbReference>
<dbReference type="GO" id="GO:0016020">
    <property type="term" value="C:membrane"/>
    <property type="evidence" value="ECO:0007669"/>
    <property type="project" value="UniProtKB-SubCell"/>
</dbReference>
<evidence type="ECO:0000256" key="1">
    <source>
        <dbReference type="ARBA" id="ARBA00004141"/>
    </source>
</evidence>
<feature type="domain" description="Cytochrome c" evidence="20">
    <location>
        <begin position="232"/>
        <end position="324"/>
    </location>
</feature>
<dbReference type="PANTHER" id="PTHR22888">
    <property type="entry name" value="CYTOCHROME C OXIDASE, SUBUNIT II"/>
    <property type="match status" value="1"/>
</dbReference>
<comment type="similarity">
    <text evidence="2">Belongs to the cytochrome c oxidase subunit 2 family.</text>
</comment>
<evidence type="ECO:0000256" key="10">
    <source>
        <dbReference type="ARBA" id="ARBA00023004"/>
    </source>
</evidence>
<evidence type="ECO:0000256" key="14">
    <source>
        <dbReference type="ARBA" id="ARBA00031399"/>
    </source>
</evidence>
<evidence type="ECO:0000256" key="17">
    <source>
        <dbReference type="SAM" id="Phobius"/>
    </source>
</evidence>
<dbReference type="PROSITE" id="PS50857">
    <property type="entry name" value="COX2_CUA"/>
    <property type="match status" value="1"/>
</dbReference>
<keyword evidence="11" id="KW-0186">Copper</keyword>
<dbReference type="Pfam" id="PF00116">
    <property type="entry name" value="COX2"/>
    <property type="match status" value="1"/>
</dbReference>
<name>A0A5E7Z436_9SPHN</name>
<evidence type="ECO:0000313" key="21">
    <source>
        <dbReference type="EMBL" id="VVT13943.1"/>
    </source>
</evidence>
<accession>A0A5E7Z436</accession>
<evidence type="ECO:0000256" key="7">
    <source>
        <dbReference type="ARBA" id="ARBA00022723"/>
    </source>
</evidence>
<evidence type="ECO:0000256" key="3">
    <source>
        <dbReference type="ARBA" id="ARBA00022448"/>
    </source>
</evidence>
<dbReference type="CDD" id="cd04213">
    <property type="entry name" value="CuRO_CcO_Caa3_II"/>
    <property type="match status" value="1"/>
</dbReference>
<evidence type="ECO:0000256" key="5">
    <source>
        <dbReference type="ARBA" id="ARBA00022660"/>
    </source>
</evidence>
<evidence type="ECO:0000256" key="9">
    <source>
        <dbReference type="ARBA" id="ARBA00022989"/>
    </source>
</evidence>
<dbReference type="Pfam" id="PF00034">
    <property type="entry name" value="Cytochrom_C"/>
    <property type="match status" value="1"/>
</dbReference>
<evidence type="ECO:0000259" key="20">
    <source>
        <dbReference type="PROSITE" id="PS51007"/>
    </source>
</evidence>
<evidence type="ECO:0000256" key="12">
    <source>
        <dbReference type="ARBA" id="ARBA00023136"/>
    </source>
</evidence>
<evidence type="ECO:0000256" key="18">
    <source>
        <dbReference type="SAM" id="SignalP"/>
    </source>
</evidence>
<sequence length="324" mass="34488">MMMRKVKFLPVAMCLPILAACNRHQSTLAPFGEEADKVRSIAIVLVVGSVILAAGLALLMRHAMRAPEGRLTHKGGMKLVLWLGGIGPSILLLGLLLYALPAMRPIPVANADLRIGVEGEQFWWRVRYAPPGGSLVEAANELRLPVGRTVELSLRSTDVIHSFWVPGLAGKMDMIPGRTNRLIVRATKAGTYRGVCAEFCGLGHALMAFDVVAMEPAAFERWLAAQARPATPTASPGARLFASYGCSGCHSVRGIGPVAKIGPDLTHFGSRATLAAGVLPMTHANIAGFVRDPGKTKPGVRMPAFPQMSAAEADQIASYLQGLK</sequence>
<keyword evidence="12 17" id="KW-0472">Membrane</keyword>
<dbReference type="InterPro" id="IPR045187">
    <property type="entry name" value="CcO_II"/>
</dbReference>
<keyword evidence="18" id="KW-0732">Signal</keyword>
<keyword evidence="4 16" id="KW-0349">Heme</keyword>
<dbReference type="InterPro" id="IPR014222">
    <property type="entry name" value="Cyt_c_oxidase_su2"/>
</dbReference>
<dbReference type="SUPFAM" id="SSF46626">
    <property type="entry name" value="Cytochrome c"/>
    <property type="match status" value="1"/>
</dbReference>
<dbReference type="InterPro" id="IPR001505">
    <property type="entry name" value="Copper_CuA"/>
</dbReference>
<feature type="transmembrane region" description="Helical" evidence="17">
    <location>
        <begin position="79"/>
        <end position="100"/>
    </location>
</feature>
<dbReference type="GO" id="GO:0016491">
    <property type="term" value="F:oxidoreductase activity"/>
    <property type="evidence" value="ECO:0007669"/>
    <property type="project" value="InterPro"/>
</dbReference>
<dbReference type="InterPro" id="IPR036909">
    <property type="entry name" value="Cyt_c-like_dom_sf"/>
</dbReference>
<keyword evidence="5" id="KW-0679">Respiratory chain</keyword>
<dbReference type="InterPro" id="IPR034236">
    <property type="entry name" value="CuRO_CcO_Caa3_II"/>
</dbReference>
<evidence type="ECO:0000256" key="4">
    <source>
        <dbReference type="ARBA" id="ARBA00022617"/>
    </source>
</evidence>
<evidence type="ECO:0000256" key="6">
    <source>
        <dbReference type="ARBA" id="ARBA00022692"/>
    </source>
</evidence>
<keyword evidence="3" id="KW-0813">Transport</keyword>
<dbReference type="PANTHER" id="PTHR22888:SF9">
    <property type="entry name" value="CYTOCHROME C OXIDASE SUBUNIT 2"/>
    <property type="match status" value="1"/>
</dbReference>
<dbReference type="InterPro" id="IPR008972">
    <property type="entry name" value="Cupredoxin"/>
</dbReference>
<dbReference type="EMBL" id="CABVLI010000039">
    <property type="protein sequence ID" value="VVT13943.1"/>
    <property type="molecule type" value="Genomic_DNA"/>
</dbReference>
<keyword evidence="6 17" id="KW-0812">Transmembrane</keyword>
<dbReference type="GO" id="GO:0005507">
    <property type="term" value="F:copper ion binding"/>
    <property type="evidence" value="ECO:0007669"/>
    <property type="project" value="InterPro"/>
</dbReference>
<protein>
    <recommendedName>
        <fullName evidence="14">Cytochrome aa3 subunit 2</fullName>
    </recommendedName>
</protein>
<feature type="chain" id="PRO_5022676379" description="Cytochrome aa3 subunit 2" evidence="18">
    <location>
        <begin position="20"/>
        <end position="324"/>
    </location>
</feature>